<dbReference type="SUPFAM" id="SSF49265">
    <property type="entry name" value="Fibronectin type III"/>
    <property type="match status" value="1"/>
</dbReference>
<dbReference type="InterPro" id="IPR036116">
    <property type="entry name" value="FN3_sf"/>
</dbReference>
<sequence length="980" mass="109533">MKKYNSNNLCYSEIKLSFLHVLLLTALINVHSYAHEIWFNSSMEYSDSRPQLSPQSEANFSRADFDAENIGGSGNNSSGGSDNGTANDSFTYIANNQPIQGQTFTTANSAHGYRLNSITVQMAGYSSNIVEGSNQVFWDLRKHNGPIILTVARIEGSSRKVVTTQLFKAGGLDNPGRGQSSNGPGTYITFHLPFTTFLQPNTLYGFEIAIGNGSGNFFEWLGTKSDSYPAGSAYHHSGSEVALLDGDHTFAADMTALSSPPKGFEHPSALHSQKELNLMKEKVEAEEQPWLSGWNKLLSSPYNNLGWPAYNVDYISRGGESDNYTRCQQDAHLIYTQAIRWHITGYKAYADRAVEIANVWSDLVGLKGNSNRSLAAGICGFLFACSGDLLSSYPGWKDEDKKAYKDMMMRVFYPENLDFLWRHHDTFWREGGNTHYRLNWDTANMASMAAIGVFCDNRAVYQQALDFFKYGPGSGRVERAAWYIHPNGLGQGEEAGRDQGHNLGGWYFMAMLCKIAWNQGDDLFGYDNNRVLRAFEYNAKYNLGRDVPYTRHQNCDMGYTEGSVSIAGRGLGGYFQYELVYNHYEKQKGIAAPWSRRAAEQLMPEPWPDTGIHPSQVDWFGLGTLTFTKEHQADETPPQGLRANWSNNQITLCWWGSAGADSYIVKRSESPDSAFTELGRVYPPDLYFHDTSVENGKTYYYIVEAAGSSENLQSEPLRVSQELAAHYTFEGNADDLAGSRDAKLCGAEDGLPGFASGYKSAKAIDLNGKNQYVKLPAGAGNYQDITVSAWVYWRGGDNWQRVFDFGSEIEKSMFLTVSGDGGVQFGLTTTKWGDFEGDACYYLRGPEMPVNQWTHLAVTLKGDTAALYVNAEQKDEKTVSLVDPLFAQPYCYIGRSMWNSDPYFNGKIDDFRIYNFGLSHEKIQRLANDDDPLQVLRAMAEWWLSVCPSEKEKESCLAIDFDSSGMVDFKDFCIIASNWI</sequence>
<dbReference type="KEGG" id="pbu:L21SP3_00558"/>
<dbReference type="InterPro" id="IPR013320">
    <property type="entry name" value="ConA-like_dom_sf"/>
</dbReference>
<evidence type="ECO:0000259" key="3">
    <source>
        <dbReference type="Pfam" id="PF05426"/>
    </source>
</evidence>
<dbReference type="EMBL" id="CP019633">
    <property type="protein sequence ID" value="AQQ08768.1"/>
    <property type="molecule type" value="Genomic_DNA"/>
</dbReference>
<accession>A0A1Q2HMV7</accession>
<evidence type="ECO:0000313" key="4">
    <source>
        <dbReference type="EMBL" id="AQQ08768.1"/>
    </source>
</evidence>
<proteinExistence type="predicted"/>
<dbReference type="Gene3D" id="2.60.40.10">
    <property type="entry name" value="Immunoglobulins"/>
    <property type="match status" value="1"/>
</dbReference>
<dbReference type="PROSITE" id="PS00018">
    <property type="entry name" value="EF_HAND_1"/>
    <property type="match status" value="1"/>
</dbReference>
<keyword evidence="1" id="KW-0732">Signal</keyword>
<dbReference type="SUPFAM" id="SSF48230">
    <property type="entry name" value="Chondroitin AC/alginate lyase"/>
    <property type="match status" value="1"/>
</dbReference>
<gene>
    <name evidence="4" type="ORF">L21SP3_00558</name>
</gene>
<dbReference type="AlphaFoldDB" id="A0A1Q2HMV7"/>
<feature type="domain" description="Alginate lyase" evidence="3">
    <location>
        <begin position="313"/>
        <end position="541"/>
    </location>
</feature>
<keyword evidence="5" id="KW-1185">Reference proteome</keyword>
<dbReference type="SUPFAM" id="SSF49899">
    <property type="entry name" value="Concanavalin A-like lectins/glucanases"/>
    <property type="match status" value="1"/>
</dbReference>
<evidence type="ECO:0000313" key="5">
    <source>
        <dbReference type="Proteomes" id="UP000188273"/>
    </source>
</evidence>
<dbReference type="InterPro" id="IPR008397">
    <property type="entry name" value="Alginate_lyase_dom"/>
</dbReference>
<dbReference type="InterPro" id="IPR013783">
    <property type="entry name" value="Ig-like_fold"/>
</dbReference>
<dbReference type="Gene3D" id="2.60.120.200">
    <property type="match status" value="1"/>
</dbReference>
<keyword evidence="2" id="KW-0456">Lyase</keyword>
<dbReference type="CDD" id="cd00063">
    <property type="entry name" value="FN3"/>
    <property type="match status" value="1"/>
</dbReference>
<dbReference type="STRING" id="1940790.L21SP3_00558"/>
<reference evidence="5" key="1">
    <citation type="submission" date="2017-02" db="EMBL/GenBank/DDBJ databases">
        <title>Comparative genomics and description of representatives of a novel lineage of planctomycetes thriving in anoxic sediments.</title>
        <authorList>
            <person name="Spring S."/>
            <person name="Bunk B."/>
            <person name="Sproer C."/>
            <person name="Klenk H.-P."/>
        </authorList>
    </citation>
    <scope>NUCLEOTIDE SEQUENCE [LARGE SCALE GENOMIC DNA]</scope>
    <source>
        <strain evidence="5">L21-RPul-D3</strain>
    </source>
</reference>
<dbReference type="GO" id="GO:0042597">
    <property type="term" value="C:periplasmic space"/>
    <property type="evidence" value="ECO:0007669"/>
    <property type="project" value="InterPro"/>
</dbReference>
<dbReference type="Pfam" id="PF05426">
    <property type="entry name" value="Alginate_lyase"/>
    <property type="match status" value="1"/>
</dbReference>
<protein>
    <recommendedName>
        <fullName evidence="3">Alginate lyase domain-containing protein</fullName>
    </recommendedName>
</protein>
<organism evidence="4 5">
    <name type="scientific">Sedimentisphaera cyanobacteriorum</name>
    <dbReference type="NCBI Taxonomy" id="1940790"/>
    <lineage>
        <taxon>Bacteria</taxon>
        <taxon>Pseudomonadati</taxon>
        <taxon>Planctomycetota</taxon>
        <taxon>Phycisphaerae</taxon>
        <taxon>Sedimentisphaerales</taxon>
        <taxon>Sedimentisphaeraceae</taxon>
        <taxon>Sedimentisphaera</taxon>
    </lineage>
</organism>
<dbReference type="InterPro" id="IPR018247">
    <property type="entry name" value="EF_Hand_1_Ca_BS"/>
</dbReference>
<dbReference type="InterPro" id="IPR008929">
    <property type="entry name" value="Chondroitin_lyas"/>
</dbReference>
<dbReference type="GO" id="GO:0016829">
    <property type="term" value="F:lyase activity"/>
    <property type="evidence" value="ECO:0007669"/>
    <property type="project" value="UniProtKB-KW"/>
</dbReference>
<dbReference type="Proteomes" id="UP000188273">
    <property type="component" value="Chromosome"/>
</dbReference>
<dbReference type="Pfam" id="PF13385">
    <property type="entry name" value="Laminin_G_3"/>
    <property type="match status" value="1"/>
</dbReference>
<name>A0A1Q2HMV7_9BACT</name>
<evidence type="ECO:0000256" key="2">
    <source>
        <dbReference type="ARBA" id="ARBA00023239"/>
    </source>
</evidence>
<dbReference type="InterPro" id="IPR003961">
    <property type="entry name" value="FN3_dom"/>
</dbReference>
<evidence type="ECO:0000256" key="1">
    <source>
        <dbReference type="ARBA" id="ARBA00022729"/>
    </source>
</evidence>
<dbReference type="Gene3D" id="1.50.10.100">
    <property type="entry name" value="Chondroitin AC/alginate lyase"/>
    <property type="match status" value="1"/>
</dbReference>